<dbReference type="EMBL" id="KI631111">
    <property type="protein sequence ID" value="EYU29921.1"/>
    <property type="molecule type" value="Genomic_DNA"/>
</dbReference>
<accession>A0A022QPN9</accession>
<reference evidence="1 2" key="1">
    <citation type="journal article" date="2013" name="Proc. Natl. Acad. Sci. U.S.A.">
        <title>Fine-scale variation in meiotic recombination in Mimulus inferred from population shotgun sequencing.</title>
        <authorList>
            <person name="Hellsten U."/>
            <person name="Wright K.M."/>
            <person name="Jenkins J."/>
            <person name="Shu S."/>
            <person name="Yuan Y."/>
            <person name="Wessler S.R."/>
            <person name="Schmutz J."/>
            <person name="Willis J.H."/>
            <person name="Rokhsar D.S."/>
        </authorList>
    </citation>
    <scope>NUCLEOTIDE SEQUENCE [LARGE SCALE GENOMIC DNA]</scope>
    <source>
        <strain evidence="2">cv. DUN x IM62</strain>
    </source>
</reference>
<name>A0A022QPN9_ERYGU</name>
<feature type="non-terminal residue" evidence="1">
    <location>
        <position position="53"/>
    </location>
</feature>
<gene>
    <name evidence="1" type="ORF">MIMGU_mgv1a0259202mg</name>
</gene>
<organism evidence="1 2">
    <name type="scientific">Erythranthe guttata</name>
    <name type="common">Yellow monkey flower</name>
    <name type="synonym">Mimulus guttatus</name>
    <dbReference type="NCBI Taxonomy" id="4155"/>
    <lineage>
        <taxon>Eukaryota</taxon>
        <taxon>Viridiplantae</taxon>
        <taxon>Streptophyta</taxon>
        <taxon>Embryophyta</taxon>
        <taxon>Tracheophyta</taxon>
        <taxon>Spermatophyta</taxon>
        <taxon>Magnoliopsida</taxon>
        <taxon>eudicotyledons</taxon>
        <taxon>Gunneridae</taxon>
        <taxon>Pentapetalae</taxon>
        <taxon>asterids</taxon>
        <taxon>lamiids</taxon>
        <taxon>Lamiales</taxon>
        <taxon>Phrymaceae</taxon>
        <taxon>Erythranthe</taxon>
    </lineage>
</organism>
<dbReference type="Gene3D" id="1.20.5.4130">
    <property type="match status" value="1"/>
</dbReference>
<protein>
    <submittedName>
        <fullName evidence="1">Uncharacterized protein</fullName>
    </submittedName>
</protein>
<keyword evidence="2" id="KW-1185">Reference proteome</keyword>
<dbReference type="AlphaFoldDB" id="A0A022QPN9"/>
<proteinExistence type="predicted"/>
<dbReference type="Proteomes" id="UP000030748">
    <property type="component" value="Unassembled WGS sequence"/>
</dbReference>
<evidence type="ECO:0000313" key="2">
    <source>
        <dbReference type="Proteomes" id="UP000030748"/>
    </source>
</evidence>
<sequence length="53" mass="6090">MGAYAAIVSLMNTMDHIQDHPRISNFFDKKQLESLSHLLTFLLDFVEITHSRG</sequence>
<evidence type="ECO:0000313" key="1">
    <source>
        <dbReference type="EMBL" id="EYU29921.1"/>
    </source>
</evidence>